<evidence type="ECO:0000256" key="2">
    <source>
        <dbReference type="PROSITE-ProRule" id="PRU00708"/>
    </source>
</evidence>
<dbReference type="PANTHER" id="PTHR47447:SF17">
    <property type="entry name" value="OS12G0638900 PROTEIN"/>
    <property type="match status" value="1"/>
</dbReference>
<keyword evidence="1" id="KW-0677">Repeat</keyword>
<evidence type="ECO:0000313" key="3">
    <source>
        <dbReference type="EMBL" id="CEO99187.1"/>
    </source>
</evidence>
<dbReference type="Proteomes" id="UP000039324">
    <property type="component" value="Unassembled WGS sequence"/>
</dbReference>
<dbReference type="OrthoDB" id="185373at2759"/>
<evidence type="ECO:0008006" key="5">
    <source>
        <dbReference type="Google" id="ProtNLM"/>
    </source>
</evidence>
<organism evidence="3 4">
    <name type="scientific">Plasmodiophora brassicae</name>
    <name type="common">Clubroot disease agent</name>
    <dbReference type="NCBI Taxonomy" id="37360"/>
    <lineage>
        <taxon>Eukaryota</taxon>
        <taxon>Sar</taxon>
        <taxon>Rhizaria</taxon>
        <taxon>Endomyxa</taxon>
        <taxon>Phytomyxea</taxon>
        <taxon>Plasmodiophorida</taxon>
        <taxon>Plasmodiophoridae</taxon>
        <taxon>Plasmodiophora</taxon>
    </lineage>
</organism>
<accession>A0A0G4IVE4</accession>
<sequence>MIGGRVLVAGAIRRASAAGAAGRRATHVRRRAPSSSHPVVQYIDPPSAGAAVVTLQRESDPGRGWALFEVSVAHGGWLDIRFFQTMMGFCHRCLPRMAPKVLDIAVARGIRVCDKLFGTFLEACRRSDPPLVREALDAFSKHGPRSPDIIAKLVHICRESSCPDQSLFLLSDAIQHRVKVSEKLVILFATCCAEAQGRQAAETAELLLNLMRTKIVVPLRCPKKFQRLIHLLVSQGRASSATDALSYMESLGLPTQNAFSLVLRELALRSHVQQAMSVFQTMVDKSMTVGVAELTLLVTACGRCADLPAIGRIQEYARDKKHPNLACALIEAYGSSGQLSAAEELFQGLDAPDVRAFNVIIQAYGRNGMAQSAASMFDRMKNAGVQPDQDTLVGLLTACASAGDVAGAGQFLSEFSDTWHVSLTSAHVKRIIDLHGKLGNLESAERLARSSAASDSIELWMSVLDACCKHNDIARAERVFSVIVSLGNDNPPVLTSAYALMAAIYDCNSRSEHAAGLRTALKERGVDV</sequence>
<dbReference type="Pfam" id="PF13041">
    <property type="entry name" value="PPR_2"/>
    <property type="match status" value="1"/>
</dbReference>
<evidence type="ECO:0000313" key="4">
    <source>
        <dbReference type="Proteomes" id="UP000039324"/>
    </source>
</evidence>
<dbReference type="InterPro" id="IPR002885">
    <property type="entry name" value="PPR_rpt"/>
</dbReference>
<evidence type="ECO:0000256" key="1">
    <source>
        <dbReference type="ARBA" id="ARBA00022737"/>
    </source>
</evidence>
<dbReference type="STRING" id="37360.A0A0G4IVE4"/>
<reference evidence="3 4" key="1">
    <citation type="submission" date="2015-02" db="EMBL/GenBank/DDBJ databases">
        <authorList>
            <person name="Chooi Y.-H."/>
        </authorList>
    </citation>
    <scope>NUCLEOTIDE SEQUENCE [LARGE SCALE GENOMIC DNA]</scope>
    <source>
        <strain evidence="3">E3</strain>
    </source>
</reference>
<dbReference type="AlphaFoldDB" id="A0A0G4IVE4"/>
<dbReference type="NCBIfam" id="TIGR00756">
    <property type="entry name" value="PPR"/>
    <property type="match status" value="1"/>
</dbReference>
<dbReference type="PROSITE" id="PS51375">
    <property type="entry name" value="PPR"/>
    <property type="match status" value="1"/>
</dbReference>
<protein>
    <recommendedName>
        <fullName evidence="5">Pentacotripeptide-repeat region of PRORP domain-containing protein</fullName>
    </recommendedName>
</protein>
<dbReference type="PANTHER" id="PTHR47447">
    <property type="entry name" value="OS03G0856100 PROTEIN"/>
    <property type="match status" value="1"/>
</dbReference>
<dbReference type="Gene3D" id="1.25.40.10">
    <property type="entry name" value="Tetratricopeptide repeat domain"/>
    <property type="match status" value="2"/>
</dbReference>
<dbReference type="InterPro" id="IPR011990">
    <property type="entry name" value="TPR-like_helical_dom_sf"/>
</dbReference>
<keyword evidence="4" id="KW-1185">Reference proteome</keyword>
<name>A0A0G4IVE4_PLABS</name>
<dbReference type="Pfam" id="PF01535">
    <property type="entry name" value="PPR"/>
    <property type="match status" value="2"/>
</dbReference>
<dbReference type="EMBL" id="CDSF01000090">
    <property type="protein sequence ID" value="CEO99187.1"/>
    <property type="molecule type" value="Genomic_DNA"/>
</dbReference>
<proteinExistence type="predicted"/>
<gene>
    <name evidence="3" type="ORF">PBRA_001093</name>
</gene>
<feature type="repeat" description="PPR" evidence="2">
    <location>
        <begin position="353"/>
        <end position="387"/>
    </location>
</feature>